<sequence length="369" mass="43358">MISSERKRQLKKRIRDILPYGIVAEKKRIRFMEMYDECKALGNDFQWDEECLFRQIVSVEGFGATGASAVVDLIREYDGQSVLGTVDPEGSLADPEDDAGEIDFLRLTGGLLQLEQAFDNLRTRSFYWNDAAVKQFIGLINFSTLFQKHETLRPCFFKFLDEILALRIKDAKDCPINPVMGRFYDTADIYFLKDMSLDEYRHLCRRMLNTIFNRFHNGKGTFLMLDQLFADCNGKTEEFRQYVPNLKQVIVYRDPRDVYCIAHRLDLQWMPHGCAEDFITWTKIMYGSFSPDSEEYLSLRFENLILDYDHEVGRIEQYLDLSPELHTRKRQCLNPDVSVKSVRQWTREPQLADDFRKIKEAFPHLCYEG</sequence>
<reference evidence="1" key="1">
    <citation type="submission" date="2019-04" db="EMBL/GenBank/DDBJ databases">
        <title>Microbes associate with the intestines of laboratory mice.</title>
        <authorList>
            <person name="Navarre W."/>
            <person name="Wong E."/>
            <person name="Huang K."/>
            <person name="Tropini C."/>
            <person name="Ng K."/>
            <person name="Yu B."/>
        </authorList>
    </citation>
    <scope>NUCLEOTIDE SEQUENCE</scope>
    <source>
        <strain evidence="1">NM73_A23</strain>
    </source>
</reference>
<protein>
    <submittedName>
        <fullName evidence="1">Uncharacterized protein</fullName>
    </submittedName>
</protein>
<comment type="caution">
    <text evidence="1">The sequence shown here is derived from an EMBL/GenBank/DDBJ whole genome shotgun (WGS) entry which is preliminary data.</text>
</comment>
<dbReference type="EMBL" id="SRZC01000005">
    <property type="protein sequence ID" value="TGX83193.1"/>
    <property type="molecule type" value="Genomic_DNA"/>
</dbReference>
<evidence type="ECO:0000313" key="2">
    <source>
        <dbReference type="Proteomes" id="UP000308886"/>
    </source>
</evidence>
<evidence type="ECO:0000313" key="1">
    <source>
        <dbReference type="EMBL" id="TGX83193.1"/>
    </source>
</evidence>
<organism evidence="1 2">
    <name type="scientific">Palleniella muris</name>
    <dbReference type="NCBI Taxonomy" id="3038145"/>
    <lineage>
        <taxon>Bacteria</taxon>
        <taxon>Pseudomonadati</taxon>
        <taxon>Bacteroidota</taxon>
        <taxon>Bacteroidia</taxon>
        <taxon>Bacteroidales</taxon>
        <taxon>Prevotellaceae</taxon>
        <taxon>Palleniella</taxon>
    </lineage>
</organism>
<gene>
    <name evidence="1" type="ORF">E5358_04425</name>
</gene>
<keyword evidence="2" id="KW-1185">Reference proteome</keyword>
<accession>A0AC61QST3</accession>
<name>A0AC61QST3_9BACT</name>
<proteinExistence type="predicted"/>
<dbReference type="Proteomes" id="UP000308886">
    <property type="component" value="Unassembled WGS sequence"/>
</dbReference>